<evidence type="ECO:0000256" key="2">
    <source>
        <dbReference type="ARBA" id="ARBA00022496"/>
    </source>
</evidence>
<dbReference type="InterPro" id="IPR037066">
    <property type="entry name" value="Plug_dom_sf"/>
</dbReference>
<dbReference type="Pfam" id="PF00593">
    <property type="entry name" value="TonB_dep_Rec_b-barrel"/>
    <property type="match status" value="1"/>
</dbReference>
<accession>A0ABP8LWX3</accession>
<keyword evidence="7" id="KW-0798">TonB box</keyword>
<dbReference type="Pfam" id="PF07660">
    <property type="entry name" value="STN"/>
    <property type="match status" value="1"/>
</dbReference>
<dbReference type="InterPro" id="IPR039426">
    <property type="entry name" value="TonB-dep_rcpt-like"/>
</dbReference>
<evidence type="ECO:0000256" key="1">
    <source>
        <dbReference type="ARBA" id="ARBA00022448"/>
    </source>
</evidence>
<protein>
    <submittedName>
        <fullName evidence="10">TonB-dependent receptor</fullName>
    </submittedName>
</protein>
<dbReference type="Gene3D" id="2.60.40.1120">
    <property type="entry name" value="Carboxypeptidase-like, regulatory domain"/>
    <property type="match status" value="1"/>
</dbReference>
<dbReference type="SUPFAM" id="SSF49464">
    <property type="entry name" value="Carboxypeptidase regulatory domain-like"/>
    <property type="match status" value="1"/>
</dbReference>
<comment type="similarity">
    <text evidence="6 7">Belongs to the TonB-dependent receptor family.</text>
</comment>
<keyword evidence="5 6" id="KW-0998">Cell outer membrane</keyword>
<keyword evidence="1 6" id="KW-0813">Transport</keyword>
<organism evidence="10 11">
    <name type="scientific">Ravibacter arvi</name>
    <dbReference type="NCBI Taxonomy" id="2051041"/>
    <lineage>
        <taxon>Bacteria</taxon>
        <taxon>Pseudomonadati</taxon>
        <taxon>Bacteroidota</taxon>
        <taxon>Cytophagia</taxon>
        <taxon>Cytophagales</taxon>
        <taxon>Spirosomataceae</taxon>
        <taxon>Ravibacter</taxon>
    </lineage>
</organism>
<proteinExistence type="inferred from homology"/>
<evidence type="ECO:0000313" key="11">
    <source>
        <dbReference type="Proteomes" id="UP001501508"/>
    </source>
</evidence>
<evidence type="ECO:0000256" key="6">
    <source>
        <dbReference type="PROSITE-ProRule" id="PRU01360"/>
    </source>
</evidence>
<evidence type="ECO:0000313" key="10">
    <source>
        <dbReference type="EMBL" id="GAA4438933.1"/>
    </source>
</evidence>
<dbReference type="PROSITE" id="PS52016">
    <property type="entry name" value="TONB_DEPENDENT_REC_3"/>
    <property type="match status" value="1"/>
</dbReference>
<dbReference type="SUPFAM" id="SSF56935">
    <property type="entry name" value="Porins"/>
    <property type="match status" value="1"/>
</dbReference>
<dbReference type="NCBIfam" id="TIGR04057">
    <property type="entry name" value="SusC_RagA_signa"/>
    <property type="match status" value="1"/>
</dbReference>
<dbReference type="InterPro" id="IPR023996">
    <property type="entry name" value="TonB-dep_OMP_SusC/RagA"/>
</dbReference>
<keyword evidence="3" id="KW-0408">Iron</keyword>
<evidence type="ECO:0000256" key="5">
    <source>
        <dbReference type="ARBA" id="ARBA00023237"/>
    </source>
</evidence>
<keyword evidence="11" id="KW-1185">Reference proteome</keyword>
<dbReference type="SMART" id="SM00965">
    <property type="entry name" value="STN"/>
    <property type="match status" value="1"/>
</dbReference>
<keyword evidence="4 6" id="KW-0472">Membrane</keyword>
<gene>
    <name evidence="10" type="ORF">GCM10023091_20350</name>
</gene>
<dbReference type="Pfam" id="PF13715">
    <property type="entry name" value="CarbopepD_reg_2"/>
    <property type="match status" value="1"/>
</dbReference>
<dbReference type="Gene3D" id="2.170.130.10">
    <property type="entry name" value="TonB-dependent receptor, plug domain"/>
    <property type="match status" value="1"/>
</dbReference>
<evidence type="ECO:0000256" key="7">
    <source>
        <dbReference type="RuleBase" id="RU003357"/>
    </source>
</evidence>
<dbReference type="InterPro" id="IPR008969">
    <property type="entry name" value="CarboxyPept-like_regulatory"/>
</dbReference>
<keyword evidence="6" id="KW-1134">Transmembrane beta strand</keyword>
<dbReference type="Proteomes" id="UP001501508">
    <property type="component" value="Unassembled WGS sequence"/>
</dbReference>
<keyword evidence="8" id="KW-0732">Signal</keyword>
<comment type="subcellular location">
    <subcellularLocation>
        <location evidence="6">Cell outer membrane</location>
        <topology evidence="6">Multi-pass membrane protein</topology>
    </subcellularLocation>
</comment>
<dbReference type="InterPro" id="IPR012910">
    <property type="entry name" value="Plug_dom"/>
</dbReference>
<keyword evidence="10" id="KW-0675">Receptor</keyword>
<feature type="domain" description="Secretin/TonB short N-terminal" evidence="9">
    <location>
        <begin position="46"/>
        <end position="97"/>
    </location>
</feature>
<dbReference type="Pfam" id="PF07715">
    <property type="entry name" value="Plug"/>
    <property type="match status" value="1"/>
</dbReference>
<evidence type="ECO:0000259" key="9">
    <source>
        <dbReference type="SMART" id="SM00965"/>
    </source>
</evidence>
<keyword evidence="6" id="KW-0812">Transmembrane</keyword>
<keyword evidence="2" id="KW-0410">Iron transport</keyword>
<feature type="signal peptide" evidence="8">
    <location>
        <begin position="1"/>
        <end position="17"/>
    </location>
</feature>
<sequence>MKYTGFLLLAACMQVSAAAYSQLVSLKVREARLEQVFRQIRKQTRYNFLYKNELLEKAVPVTLDVKDKPLTEVLSELFRNQELSYVIQDRTILVKRGIRETVVQSPTARPGGSVPPQAEKSQVPAIRLEVKEIVKKDVLVKGRVTDEKGEALIGVNVVQKGTQRGTITDTDGNFSIEVASTEATLVFSFVGFNSLEIALAGRTQLEVSMKVNARALDEVLVVGYGTQKKINQTGAIDQVDSRVLDSRPLPNLGQGLQGVVPNLNINPGSGAPGRGVTFNIRGNTSINGGSPLVLVDGVQMDPNLINPQDVQSVTVLKDAASASIYGARAAFGVILITTKNGSKNKKPAISFSINQTLNKPTVVPRSMNSFEYTQFMNDGNITSNGSPYFDEETMQHVRAYFNDPANTPTLFQHSQDPVGIFRENANTIWSDELLKDSYPMGQYNASISGGSEKVTYYSSFGFMNQKGISKPGAENFNRFNITQNVNYQVNKWASIRGKVAYNEIRQKMNPSNSTNNFGGDEIYASYSAWPIIPVYAPDGNFDETKGYNMVAYLKSGGYQKQQTKDLWLTGALNLTPAKGLTVNVDYTYNAYFGDYLNFRKQYYTRDNGAILLSPWGNINAVTRKSTNNAYNAFNAFAEYERELGRHAFKALAGFNQEYGGLGWFQAERQKLINNDIGYMSLATGDQYASDGASEYAIRGVFSRINYSYADRYLVELNGRYDGSSKFPARDRFAFFPSVSLGWRVSEEQFFAGIRGIIDDFKIRASYGSLGNQAVANNYPYIATYGTGEVPYLFAGSKYMAVYAPGLVSPTLTWENVVQRNIGFDFALLGQKLTGGLDFYVRETRNMLAKSRSLPSVLATAEPQTNAADMKTKGFEITLGWRQTLQNGLKFGLQAMLSDYTAEITRYDNPQKIISDYYPGKKLGEIWGFETEGLFKNEAEAAALDQSQISAHTLLPGDLKFRDLDGDGKITRGKESLDDHGDLARIGNSTPRYSYGWRGEAEWKGFDIVVFFQGVGKRNVMPNSIYFLQHYTSEWAVPQKINSDYWRPDNQEAYFPRARIGNAPEIVEPQSRFLQNAAYVRLKQLTVGYTIPAGLTGKGLLQHARVYLSGSNLWEHTRMLKIFDPEAFATNMYPLSRSYSLGVNLTF</sequence>
<dbReference type="InterPro" id="IPR011662">
    <property type="entry name" value="Secretin/TonB_short_N"/>
</dbReference>
<name>A0ABP8LWX3_9BACT</name>
<evidence type="ECO:0000256" key="3">
    <source>
        <dbReference type="ARBA" id="ARBA00023004"/>
    </source>
</evidence>
<comment type="caution">
    <text evidence="10">The sequence shown here is derived from an EMBL/GenBank/DDBJ whole genome shotgun (WGS) entry which is preliminary data.</text>
</comment>
<reference evidence="11" key="1">
    <citation type="journal article" date="2019" name="Int. J. Syst. Evol. Microbiol.">
        <title>The Global Catalogue of Microorganisms (GCM) 10K type strain sequencing project: providing services to taxonomists for standard genome sequencing and annotation.</title>
        <authorList>
            <consortium name="The Broad Institute Genomics Platform"/>
            <consortium name="The Broad Institute Genome Sequencing Center for Infectious Disease"/>
            <person name="Wu L."/>
            <person name="Ma J."/>
        </authorList>
    </citation>
    <scope>NUCLEOTIDE SEQUENCE [LARGE SCALE GENOMIC DNA]</scope>
    <source>
        <strain evidence="11">JCM 31920</strain>
    </source>
</reference>
<dbReference type="InterPro" id="IPR000531">
    <property type="entry name" value="Beta-barrel_TonB"/>
</dbReference>
<evidence type="ECO:0000256" key="4">
    <source>
        <dbReference type="ARBA" id="ARBA00023136"/>
    </source>
</evidence>
<dbReference type="InterPro" id="IPR023997">
    <property type="entry name" value="TonB-dep_OMP_SusC/RagA_CS"/>
</dbReference>
<dbReference type="EMBL" id="BAABEY010000020">
    <property type="protein sequence ID" value="GAA4438933.1"/>
    <property type="molecule type" value="Genomic_DNA"/>
</dbReference>
<feature type="chain" id="PRO_5046926494" evidence="8">
    <location>
        <begin position="18"/>
        <end position="1146"/>
    </location>
</feature>
<dbReference type="NCBIfam" id="TIGR04056">
    <property type="entry name" value="OMP_RagA_SusC"/>
    <property type="match status" value="1"/>
</dbReference>
<evidence type="ECO:0000256" key="8">
    <source>
        <dbReference type="SAM" id="SignalP"/>
    </source>
</evidence>
<keyword evidence="2" id="KW-0406">Ion transport</keyword>